<keyword evidence="2" id="KW-1185">Reference proteome</keyword>
<accession>A0A4R4MYZ1</accession>
<dbReference type="AlphaFoldDB" id="A0A4R4MYZ1"/>
<dbReference type="OrthoDB" id="3541604at2"/>
<dbReference type="SUPFAM" id="SSF82171">
    <property type="entry name" value="DPP6 N-terminal domain-like"/>
    <property type="match status" value="1"/>
</dbReference>
<evidence type="ECO:0000313" key="2">
    <source>
        <dbReference type="Proteomes" id="UP000295157"/>
    </source>
</evidence>
<dbReference type="EMBL" id="SMJZ01000181">
    <property type="protein sequence ID" value="TDC00674.1"/>
    <property type="molecule type" value="Genomic_DNA"/>
</dbReference>
<reference evidence="1 2" key="1">
    <citation type="submission" date="2019-02" db="EMBL/GenBank/DDBJ databases">
        <title>Draft genome sequences of novel Actinobacteria.</title>
        <authorList>
            <person name="Sahin N."/>
            <person name="Ay H."/>
            <person name="Saygin H."/>
        </authorList>
    </citation>
    <scope>NUCLEOTIDE SEQUENCE [LARGE SCALE GENOMIC DNA]</scope>
    <source>
        <strain evidence="1 2">KC201</strain>
    </source>
</reference>
<dbReference type="Proteomes" id="UP000295157">
    <property type="component" value="Unassembled WGS sequence"/>
</dbReference>
<evidence type="ECO:0000313" key="1">
    <source>
        <dbReference type="EMBL" id="TDC00674.1"/>
    </source>
</evidence>
<dbReference type="RefSeq" id="WP_132338779.1">
    <property type="nucleotide sequence ID" value="NZ_SMJZ01000181.1"/>
</dbReference>
<sequence>MPKDGEQAVSPLAISDDGRRLAYLRRSHHALAVRDLAGGATEPVPTSVYRPGDSSRNVDLAFHGEGELLFVWNAGRGRELIDLSSKRRLRLGAEPGIDLLDARADGGRVVVGSEGLSGRRGVGR</sequence>
<evidence type="ECO:0008006" key="3">
    <source>
        <dbReference type="Google" id="ProtNLM"/>
    </source>
</evidence>
<proteinExistence type="predicted"/>
<protein>
    <recommendedName>
        <fullName evidence="3">S9 family peptidase</fullName>
    </recommendedName>
</protein>
<organism evidence="1 2">
    <name type="scientific">Nonomuraea longispora</name>
    <dbReference type="NCBI Taxonomy" id="1848320"/>
    <lineage>
        <taxon>Bacteria</taxon>
        <taxon>Bacillati</taxon>
        <taxon>Actinomycetota</taxon>
        <taxon>Actinomycetes</taxon>
        <taxon>Streptosporangiales</taxon>
        <taxon>Streptosporangiaceae</taxon>
        <taxon>Nonomuraea</taxon>
    </lineage>
</organism>
<name>A0A4R4MYZ1_9ACTN</name>
<comment type="caution">
    <text evidence="1">The sequence shown here is derived from an EMBL/GenBank/DDBJ whole genome shotgun (WGS) entry which is preliminary data.</text>
</comment>
<gene>
    <name evidence="1" type="ORF">E1267_34070</name>
</gene>